<dbReference type="GO" id="GO:0004594">
    <property type="term" value="F:pantothenate kinase activity"/>
    <property type="evidence" value="ECO:0007669"/>
    <property type="project" value="InterPro"/>
</dbReference>
<comment type="similarity">
    <text evidence="11">Belongs to the type III pantothenate kinase family.</text>
</comment>
<sequence length="139" mass="14131">ERFAHPVCVVGVGTAMTIDLLDADGRHHGGAIIPAPPLMVSSLLDGTSGIRQRARGGADGRGPALFARSTRAAVEHGARFAAAATVDRAVSEARALVGRTPKAILTGGGAGGLQPLIRASSILVPDLVLQGLAVWAKKE</sequence>
<evidence type="ECO:0000256" key="8">
    <source>
        <dbReference type="ARBA" id="ARBA00022840"/>
    </source>
</evidence>
<evidence type="ECO:0000256" key="11">
    <source>
        <dbReference type="ARBA" id="ARBA00038036"/>
    </source>
</evidence>
<dbReference type="Pfam" id="PF03309">
    <property type="entry name" value="Pan_kinase"/>
    <property type="match status" value="1"/>
</dbReference>
<comment type="subcellular location">
    <subcellularLocation>
        <location evidence="2">Cytoplasm</location>
    </subcellularLocation>
</comment>
<feature type="non-terminal residue" evidence="13">
    <location>
        <position position="1"/>
    </location>
</feature>
<keyword evidence="5 13" id="KW-0808">Transferase</keyword>
<dbReference type="PANTHER" id="PTHR34265:SF1">
    <property type="entry name" value="TYPE III PANTOTHENATE KINASE"/>
    <property type="match status" value="1"/>
</dbReference>
<reference evidence="13" key="1">
    <citation type="submission" date="2013-08" db="EMBL/GenBank/DDBJ databases">
        <authorList>
            <person name="Mendez C."/>
            <person name="Richter M."/>
            <person name="Ferrer M."/>
            <person name="Sanchez J."/>
        </authorList>
    </citation>
    <scope>NUCLEOTIDE SEQUENCE</scope>
</reference>
<name>T0ZNI2_9ZZZZ</name>
<dbReference type="SUPFAM" id="SSF53067">
    <property type="entry name" value="Actin-like ATPase domain"/>
    <property type="match status" value="1"/>
</dbReference>
<evidence type="ECO:0000256" key="2">
    <source>
        <dbReference type="ARBA" id="ARBA00004496"/>
    </source>
</evidence>
<gene>
    <name evidence="13" type="ORF">B2A_14208</name>
</gene>
<reference evidence="13" key="2">
    <citation type="journal article" date="2014" name="ISME J.">
        <title>Microbial stratification in low pH oxic and suboxic macroscopic growths along an acid mine drainage.</title>
        <authorList>
            <person name="Mendez-Garcia C."/>
            <person name="Mesa V."/>
            <person name="Sprenger R.R."/>
            <person name="Richter M."/>
            <person name="Diez M.S."/>
            <person name="Solano J."/>
            <person name="Bargiela R."/>
            <person name="Golyshina O.V."/>
            <person name="Manteca A."/>
            <person name="Ramos J.L."/>
            <person name="Gallego J.R."/>
            <person name="Llorente I."/>
            <person name="Martins Dos Santos V.A."/>
            <person name="Jensen O.N."/>
            <person name="Pelaez A.I."/>
            <person name="Sanchez J."/>
            <person name="Ferrer M."/>
        </authorList>
    </citation>
    <scope>NUCLEOTIDE SEQUENCE</scope>
</reference>
<evidence type="ECO:0000256" key="4">
    <source>
        <dbReference type="ARBA" id="ARBA00022490"/>
    </source>
</evidence>
<organism evidence="13">
    <name type="scientific">mine drainage metagenome</name>
    <dbReference type="NCBI Taxonomy" id="410659"/>
    <lineage>
        <taxon>unclassified sequences</taxon>
        <taxon>metagenomes</taxon>
        <taxon>ecological metagenomes</taxon>
    </lineage>
</organism>
<comment type="caution">
    <text evidence="13">The sequence shown here is derived from an EMBL/GenBank/DDBJ whole genome shotgun (WGS) entry which is preliminary data.</text>
</comment>
<comment type="subunit">
    <text evidence="3">Homodimer.</text>
</comment>
<dbReference type="InterPro" id="IPR004619">
    <property type="entry name" value="Type_III_PanK"/>
</dbReference>
<proteinExistence type="inferred from homology"/>
<accession>T0ZNI2</accession>
<dbReference type="GO" id="GO:0005524">
    <property type="term" value="F:ATP binding"/>
    <property type="evidence" value="ECO:0007669"/>
    <property type="project" value="UniProtKB-KW"/>
</dbReference>
<dbReference type="InterPro" id="IPR043129">
    <property type="entry name" value="ATPase_NBD"/>
</dbReference>
<protein>
    <recommendedName>
        <fullName evidence="12">Type III pantothenate kinase</fullName>
    </recommendedName>
</protein>
<keyword evidence="7" id="KW-0418">Kinase</keyword>
<dbReference type="NCBIfam" id="TIGR00671">
    <property type="entry name" value="baf"/>
    <property type="match status" value="1"/>
</dbReference>
<dbReference type="GO" id="GO:0005737">
    <property type="term" value="C:cytoplasm"/>
    <property type="evidence" value="ECO:0007669"/>
    <property type="project" value="UniProtKB-SubCell"/>
</dbReference>
<evidence type="ECO:0000256" key="7">
    <source>
        <dbReference type="ARBA" id="ARBA00022777"/>
    </source>
</evidence>
<evidence type="ECO:0000256" key="5">
    <source>
        <dbReference type="ARBA" id="ARBA00022679"/>
    </source>
</evidence>
<dbReference type="EMBL" id="AUZZ01010299">
    <property type="protein sequence ID" value="EQD30269.1"/>
    <property type="molecule type" value="Genomic_DNA"/>
</dbReference>
<keyword evidence="10" id="KW-0173">Coenzyme A biosynthesis</keyword>
<dbReference type="Gene3D" id="3.30.420.40">
    <property type="match status" value="1"/>
</dbReference>
<evidence type="ECO:0000256" key="1">
    <source>
        <dbReference type="ARBA" id="ARBA00001958"/>
    </source>
</evidence>
<evidence type="ECO:0000256" key="10">
    <source>
        <dbReference type="ARBA" id="ARBA00022993"/>
    </source>
</evidence>
<evidence type="ECO:0000256" key="6">
    <source>
        <dbReference type="ARBA" id="ARBA00022741"/>
    </source>
</evidence>
<evidence type="ECO:0000256" key="3">
    <source>
        <dbReference type="ARBA" id="ARBA00011738"/>
    </source>
</evidence>
<evidence type="ECO:0000256" key="12">
    <source>
        <dbReference type="ARBA" id="ARBA00040883"/>
    </source>
</evidence>
<dbReference type="GO" id="GO:0015937">
    <property type="term" value="P:coenzyme A biosynthetic process"/>
    <property type="evidence" value="ECO:0007669"/>
    <property type="project" value="UniProtKB-KW"/>
</dbReference>
<evidence type="ECO:0000313" key="13">
    <source>
        <dbReference type="EMBL" id="EQD30269.1"/>
    </source>
</evidence>
<evidence type="ECO:0000256" key="9">
    <source>
        <dbReference type="ARBA" id="ARBA00022958"/>
    </source>
</evidence>
<keyword evidence="6" id="KW-0547">Nucleotide-binding</keyword>
<keyword evidence="4" id="KW-0963">Cytoplasm</keyword>
<dbReference type="PANTHER" id="PTHR34265">
    <property type="entry name" value="TYPE III PANTOTHENATE KINASE"/>
    <property type="match status" value="1"/>
</dbReference>
<comment type="cofactor">
    <cofactor evidence="1">
        <name>K(+)</name>
        <dbReference type="ChEBI" id="CHEBI:29103"/>
    </cofactor>
</comment>
<dbReference type="AlphaFoldDB" id="T0ZNI2"/>
<keyword evidence="8" id="KW-0067">ATP-binding</keyword>
<keyword evidence="9" id="KW-0630">Potassium</keyword>